<keyword evidence="3 4" id="KW-0067">ATP-binding</keyword>
<dbReference type="SUPFAM" id="SSF52540">
    <property type="entry name" value="P-loop containing nucleoside triphosphate hydrolases"/>
    <property type="match status" value="1"/>
</dbReference>
<dbReference type="PANTHER" id="PTHR23073">
    <property type="entry name" value="26S PROTEASOME REGULATORY SUBUNIT"/>
    <property type="match status" value="1"/>
</dbReference>
<dbReference type="GeneID" id="36407465"/>
<dbReference type="PROSITE" id="PS00674">
    <property type="entry name" value="AAA"/>
    <property type="match status" value="1"/>
</dbReference>
<organism evidence="6 7">
    <name type="scientific">Plasmopara halstedii</name>
    <name type="common">Downy mildew of sunflower</name>
    <dbReference type="NCBI Taxonomy" id="4781"/>
    <lineage>
        <taxon>Eukaryota</taxon>
        <taxon>Sar</taxon>
        <taxon>Stramenopiles</taxon>
        <taxon>Oomycota</taxon>
        <taxon>Peronosporomycetes</taxon>
        <taxon>Peronosporales</taxon>
        <taxon>Peronosporaceae</taxon>
        <taxon>Plasmopara</taxon>
    </lineage>
</organism>
<dbReference type="GO" id="GO:0005524">
    <property type="term" value="F:ATP binding"/>
    <property type="evidence" value="ECO:0007669"/>
    <property type="project" value="UniProtKB-KW"/>
</dbReference>
<evidence type="ECO:0000313" key="7">
    <source>
        <dbReference type="Proteomes" id="UP000054928"/>
    </source>
</evidence>
<evidence type="ECO:0000256" key="1">
    <source>
        <dbReference type="ARBA" id="ARBA00006914"/>
    </source>
</evidence>
<dbReference type="STRING" id="4781.A0A0N7L5Q2"/>
<proteinExistence type="inferred from homology"/>
<dbReference type="InterPro" id="IPR003959">
    <property type="entry name" value="ATPase_AAA_core"/>
</dbReference>
<keyword evidence="2 4" id="KW-0547">Nucleotide-binding</keyword>
<accession>A0A0N7L5Q2</accession>
<evidence type="ECO:0000313" key="6">
    <source>
        <dbReference type="EMBL" id="CEG42107.1"/>
    </source>
</evidence>
<dbReference type="SMART" id="SM00382">
    <property type="entry name" value="AAA"/>
    <property type="match status" value="1"/>
</dbReference>
<dbReference type="CDD" id="cd19481">
    <property type="entry name" value="RecA-like_protease"/>
    <property type="match status" value="1"/>
</dbReference>
<dbReference type="Pfam" id="PF00004">
    <property type="entry name" value="AAA"/>
    <property type="match status" value="1"/>
</dbReference>
<sequence length="511" mass="57166">MSVNDAKVQLESSPENDHSKHFDYAEAVDIIRQQVSQFRLTLKGPENRIPKAFPIKKIGISRIVAPNGVSTIRVEFSCPTFINEEAVLGRFLLELRKADVPTSPQIIQVLPTLTKKSTKSIVKLNQQPAVAYLYTNGSGSFHFLRDPSQPKTMSSKFVFYKDEFLTANEIDAVVGAYKEMFSYANVDAFLLYDLEQRRKSTFMGHGKNSAIPGSTALDNRELAIQKLQNLGIDVFEPTHSEDSLSWESLAGYEKVKAEIEDTIVLALQNPELYERIAEKTRCRYESNRPRAVLFEGPPGTGKTLSARIIAQQAGIPMVHLPIESVVSKWYGDSEKKMSAIFDACEKLDGAIIFIDEIDALAGDRSGGTMHEASRRILSVLLQKVEGFASAKKTTVVCATNRKQDLDAALISRFDLSIRYDLPDKKTRRAVFGRYAKQLSDEELQHMAAVSSHLSCRDIKEICEYAERKWASKVLRKTETSEVPDTQAYLEAIKIHINGLSSHGPHPDVYDA</sequence>
<keyword evidence="7" id="KW-1185">Reference proteome</keyword>
<evidence type="ECO:0000256" key="2">
    <source>
        <dbReference type="ARBA" id="ARBA00022741"/>
    </source>
</evidence>
<dbReference type="RefSeq" id="XP_024578476.1">
    <property type="nucleotide sequence ID" value="XM_024727951.1"/>
</dbReference>
<evidence type="ECO:0000256" key="4">
    <source>
        <dbReference type="RuleBase" id="RU003651"/>
    </source>
</evidence>
<dbReference type="GO" id="GO:0016887">
    <property type="term" value="F:ATP hydrolysis activity"/>
    <property type="evidence" value="ECO:0007669"/>
    <property type="project" value="InterPro"/>
</dbReference>
<protein>
    <submittedName>
        <fullName evidence="6">Aaa-type atpase family protein</fullName>
    </submittedName>
</protein>
<reference evidence="7" key="1">
    <citation type="submission" date="2014-09" db="EMBL/GenBank/DDBJ databases">
        <authorList>
            <person name="Sharma Rahul"/>
            <person name="Thines Marco"/>
        </authorList>
    </citation>
    <scope>NUCLEOTIDE SEQUENCE [LARGE SCALE GENOMIC DNA]</scope>
</reference>
<dbReference type="InterPro" id="IPR003593">
    <property type="entry name" value="AAA+_ATPase"/>
</dbReference>
<dbReference type="Gene3D" id="3.40.50.300">
    <property type="entry name" value="P-loop containing nucleotide triphosphate hydrolases"/>
    <property type="match status" value="1"/>
</dbReference>
<dbReference type="InterPro" id="IPR003960">
    <property type="entry name" value="ATPase_AAA_CS"/>
</dbReference>
<dbReference type="InterPro" id="IPR050221">
    <property type="entry name" value="26S_Proteasome_ATPase"/>
</dbReference>
<dbReference type="OMA" id="YKDEFLT"/>
<dbReference type="InterPro" id="IPR027417">
    <property type="entry name" value="P-loop_NTPase"/>
</dbReference>
<evidence type="ECO:0000259" key="5">
    <source>
        <dbReference type="SMART" id="SM00382"/>
    </source>
</evidence>
<dbReference type="Proteomes" id="UP000054928">
    <property type="component" value="Unassembled WGS sequence"/>
</dbReference>
<comment type="similarity">
    <text evidence="1 4">Belongs to the AAA ATPase family.</text>
</comment>
<evidence type="ECO:0000256" key="3">
    <source>
        <dbReference type="ARBA" id="ARBA00022840"/>
    </source>
</evidence>
<dbReference type="EMBL" id="CCYD01000610">
    <property type="protein sequence ID" value="CEG42107.1"/>
    <property type="molecule type" value="Genomic_DNA"/>
</dbReference>
<feature type="domain" description="AAA+ ATPase" evidence="5">
    <location>
        <begin position="288"/>
        <end position="423"/>
    </location>
</feature>
<name>A0A0N7L5Q2_PLAHL</name>
<dbReference type="AlphaFoldDB" id="A0A0N7L5Q2"/>
<dbReference type="OrthoDB" id="5925at2759"/>